<keyword evidence="2" id="KW-1185">Reference proteome</keyword>
<evidence type="ECO:0000313" key="2">
    <source>
        <dbReference type="Proteomes" id="UP000789366"/>
    </source>
</evidence>
<dbReference type="Proteomes" id="UP000789366">
    <property type="component" value="Unassembled WGS sequence"/>
</dbReference>
<evidence type="ECO:0000313" key="1">
    <source>
        <dbReference type="EMBL" id="CAG8494831.1"/>
    </source>
</evidence>
<organism evidence="1 2">
    <name type="scientific">Cetraspora pellucida</name>
    <dbReference type="NCBI Taxonomy" id="1433469"/>
    <lineage>
        <taxon>Eukaryota</taxon>
        <taxon>Fungi</taxon>
        <taxon>Fungi incertae sedis</taxon>
        <taxon>Mucoromycota</taxon>
        <taxon>Glomeromycotina</taxon>
        <taxon>Glomeromycetes</taxon>
        <taxon>Diversisporales</taxon>
        <taxon>Gigasporaceae</taxon>
        <taxon>Cetraspora</taxon>
    </lineage>
</organism>
<sequence length="320" mass="36208">MEDQADGRDDRAGDVELTSKDYYFDSYAHFGIHEEMLKDEVRTLSYRSSIYQNRHLFKDKVVLDVGCGTGILSMFAAKAGAKHVYGRDNRSSISSLEITLIKGKMEEVELPVDKVDIIISEWMGYFLLYESMLDTVLVARDKYLKPNGLIFPDKATIYLAAIEDVWDNVYGFDFSSIKSVALREPLVDTVDSKAIVTSSFAIKEIDINTAQKSDLTFSAPFKLTAIRDDYIHAFIAWFDITFSACHKPIRFSTGPHSKYTHWKQTVFYTTDSVTIKSGETVTGTLSCAPNKKNNRDLDIEISYEFSGEASSCSETCRYKM</sequence>
<reference evidence="1" key="1">
    <citation type="submission" date="2021-06" db="EMBL/GenBank/DDBJ databases">
        <authorList>
            <person name="Kallberg Y."/>
            <person name="Tangrot J."/>
            <person name="Rosling A."/>
        </authorList>
    </citation>
    <scope>NUCLEOTIDE SEQUENCE</scope>
    <source>
        <strain evidence="1">28 12/20/2015</strain>
    </source>
</reference>
<comment type="caution">
    <text evidence="1">The sequence shown here is derived from an EMBL/GenBank/DDBJ whole genome shotgun (WGS) entry which is preliminary data.</text>
</comment>
<protein>
    <submittedName>
        <fullName evidence="1">3889_t:CDS:1</fullName>
    </submittedName>
</protein>
<gene>
    <name evidence="1" type="ORF">SPELUC_LOCUS2729</name>
</gene>
<dbReference type="EMBL" id="CAJVPW010001916">
    <property type="protein sequence ID" value="CAG8494831.1"/>
    <property type="molecule type" value="Genomic_DNA"/>
</dbReference>
<name>A0ACA9KUV6_9GLOM</name>
<accession>A0ACA9KUV6</accession>
<proteinExistence type="predicted"/>